<reference evidence="2" key="1">
    <citation type="submission" date="2020-11" db="EMBL/GenBank/DDBJ databases">
        <title>Bacterial whole genome sequence for Caenimonas sp. DR4.4.</title>
        <authorList>
            <person name="Le V."/>
            <person name="Ko S.-R."/>
            <person name="Ahn C.-Y."/>
            <person name="Oh H.-M."/>
        </authorList>
    </citation>
    <scope>NUCLEOTIDE SEQUENCE</scope>
    <source>
        <strain evidence="2">DR4.4</strain>
    </source>
</reference>
<gene>
    <name evidence="2" type="ORF">I5803_14905</name>
</gene>
<protein>
    <submittedName>
        <fullName evidence="2">GIY-YIG nuclease family protein</fullName>
    </submittedName>
</protein>
<accession>A0A931H6H5</accession>
<proteinExistence type="predicted"/>
<dbReference type="AlphaFoldDB" id="A0A931H6H5"/>
<evidence type="ECO:0000313" key="3">
    <source>
        <dbReference type="Proteomes" id="UP000651050"/>
    </source>
</evidence>
<comment type="caution">
    <text evidence="2">The sequence shown here is derived from an EMBL/GenBank/DDBJ whole genome shotgun (WGS) entry which is preliminary data.</text>
</comment>
<keyword evidence="3" id="KW-1185">Reference proteome</keyword>
<name>A0A931H6H5_9BURK</name>
<dbReference type="EMBL" id="JADWYS010000001">
    <property type="protein sequence ID" value="MBG9389318.1"/>
    <property type="molecule type" value="Genomic_DNA"/>
</dbReference>
<dbReference type="InterPro" id="IPR018306">
    <property type="entry name" value="Phage_T5_Orf172_DNA-bd"/>
</dbReference>
<organism evidence="2 3">
    <name type="scientific">Caenimonas aquaedulcis</name>
    <dbReference type="NCBI Taxonomy" id="2793270"/>
    <lineage>
        <taxon>Bacteria</taxon>
        <taxon>Pseudomonadati</taxon>
        <taxon>Pseudomonadota</taxon>
        <taxon>Betaproteobacteria</taxon>
        <taxon>Burkholderiales</taxon>
        <taxon>Comamonadaceae</taxon>
        <taxon>Caenimonas</taxon>
    </lineage>
</organism>
<dbReference type="SMART" id="SM00974">
    <property type="entry name" value="T5orf172"/>
    <property type="match status" value="1"/>
</dbReference>
<dbReference type="Pfam" id="PF10544">
    <property type="entry name" value="T5orf172"/>
    <property type="match status" value="1"/>
</dbReference>
<feature type="domain" description="Bacteriophage T5 Orf172 DNA-binding" evidence="1">
    <location>
        <begin position="59"/>
        <end position="142"/>
    </location>
</feature>
<evidence type="ECO:0000259" key="1">
    <source>
        <dbReference type="SMART" id="SM00974"/>
    </source>
</evidence>
<evidence type="ECO:0000313" key="2">
    <source>
        <dbReference type="EMBL" id="MBG9389318.1"/>
    </source>
</evidence>
<sequence length="506" mass="54631">MNESAVERCSTFALMARMYASQSGGEVGRWRKSKASRGGGGYDQNHGVAGVVYILQNEGFKEGFYKLGCSRHSGHARAANLNVNASTGVPGSFKCIFEQRTRDCGRAEQLVFQRLHAHRKGKWGQEFFEVDLDVARRTIITVCAEVDATHVVVQPPPPPPARFISPSVVSVSQAPYVPPATPPRGKSSSNAGTWIFGVVFVAFVVWVNQPKSKSSSYTPPPAAYTVSPAPAPAPSPRPVAAVARSPQAEYKAPPKPATVEQVTPLALTDQNAPPGQARHLFPDQARALNREELASIESVCWDAKHRQGPGAYRDCTQKHRDSIAGTEAPNLSGLNQVEQASIQSACWDSKNRVGPKSYGDCVRRNLQELSAAERPDTQSLSAAEQASLSSACWSAKQQGPATYYKCVRVQMNAMEGQGRADLSGLNAAERQSANSACWDQKQRGPASFQKCLIAKVNDAEAVAPVDLSGLTAGERQSIESVCWSDKNTKGPAAYRRCLSRHLATLR</sequence>
<dbReference type="Proteomes" id="UP000651050">
    <property type="component" value="Unassembled WGS sequence"/>
</dbReference>